<dbReference type="PROSITE" id="PS50021">
    <property type="entry name" value="CH"/>
    <property type="match status" value="1"/>
</dbReference>
<organism evidence="5 6">
    <name type="scientific">Lottia gigantea</name>
    <name type="common">Giant owl limpet</name>
    <dbReference type="NCBI Taxonomy" id="225164"/>
    <lineage>
        <taxon>Eukaryota</taxon>
        <taxon>Metazoa</taxon>
        <taxon>Spiralia</taxon>
        <taxon>Lophotrochozoa</taxon>
        <taxon>Mollusca</taxon>
        <taxon>Gastropoda</taxon>
        <taxon>Patellogastropoda</taxon>
        <taxon>Lottioidea</taxon>
        <taxon>Lottiidae</taxon>
        <taxon>Lottia</taxon>
    </lineage>
</organism>
<comment type="similarity">
    <text evidence="1">Belongs to the cytospin-A family.</text>
</comment>
<dbReference type="CDD" id="cd21199">
    <property type="entry name" value="CH_CYTS"/>
    <property type="match status" value="1"/>
</dbReference>
<dbReference type="Gene3D" id="1.10.418.10">
    <property type="entry name" value="Calponin-like domain"/>
    <property type="match status" value="1"/>
</dbReference>
<dbReference type="SUPFAM" id="SSF47576">
    <property type="entry name" value="Calponin-homology domain, CH-domain"/>
    <property type="match status" value="1"/>
</dbReference>
<evidence type="ECO:0000256" key="1">
    <source>
        <dbReference type="ARBA" id="ARBA00009452"/>
    </source>
</evidence>
<dbReference type="FunFam" id="1.10.418.10:FF:000020">
    <property type="entry name" value="Cytospin-A isoform 1"/>
    <property type="match status" value="1"/>
</dbReference>
<feature type="region of interest" description="Disordered" evidence="3">
    <location>
        <begin position="1"/>
        <end position="108"/>
    </location>
</feature>
<dbReference type="SMART" id="SM00033">
    <property type="entry name" value="CH"/>
    <property type="match status" value="1"/>
</dbReference>
<evidence type="ECO:0000259" key="4">
    <source>
        <dbReference type="PROSITE" id="PS50021"/>
    </source>
</evidence>
<proteinExistence type="inferred from homology"/>
<dbReference type="CTD" id="20246038"/>
<evidence type="ECO:0000256" key="2">
    <source>
        <dbReference type="ARBA" id="ARBA00023054"/>
    </source>
</evidence>
<reference evidence="5 6" key="1">
    <citation type="journal article" date="2013" name="Nature">
        <title>Insights into bilaterian evolution from three spiralian genomes.</title>
        <authorList>
            <person name="Simakov O."/>
            <person name="Marletaz F."/>
            <person name="Cho S.J."/>
            <person name="Edsinger-Gonzales E."/>
            <person name="Havlak P."/>
            <person name="Hellsten U."/>
            <person name="Kuo D.H."/>
            <person name="Larsson T."/>
            <person name="Lv J."/>
            <person name="Arendt D."/>
            <person name="Savage R."/>
            <person name="Osoegawa K."/>
            <person name="de Jong P."/>
            <person name="Grimwood J."/>
            <person name="Chapman J.A."/>
            <person name="Shapiro H."/>
            <person name="Aerts A."/>
            <person name="Otillar R.P."/>
            <person name="Terry A.Y."/>
            <person name="Boore J.L."/>
            <person name="Grigoriev I.V."/>
            <person name="Lindberg D.R."/>
            <person name="Seaver E.C."/>
            <person name="Weisblat D.A."/>
            <person name="Putnam N.H."/>
            <person name="Rokhsar D.S."/>
        </authorList>
    </citation>
    <scope>NUCLEOTIDE SEQUENCE [LARGE SCALE GENOMIC DNA]</scope>
</reference>
<keyword evidence="2" id="KW-0175">Coiled coil</keyword>
<name>V4ALM8_LOTGI</name>
<dbReference type="HOGENOM" id="CLU_1231124_0_0_1"/>
<dbReference type="InterPro" id="IPR050540">
    <property type="entry name" value="F-actin_Monoox_Mical"/>
</dbReference>
<evidence type="ECO:0000313" key="6">
    <source>
        <dbReference type="Proteomes" id="UP000030746"/>
    </source>
</evidence>
<sequence>MFSLQDYIKSPTSPTKDSPLSPQCENTLKSVLKKTNEKPAQRFDLHRSPSDQPKSMPPFVRSDSDHSKISPTISSILHNRQDRSTPRRNSGTTNIENDKKDGSKDPLGYLAKQMGGSKRNALLKWCQQKTVTYKGVDITNFSSSWNDGLAFCAIFHSYLPHKIPYTELNTDDKRRNFTLAFTAGEDEGIPKTLCINDMVAMERPDWQAVMCYVTAIYKHFEIDLK</sequence>
<feature type="compositionally biased region" description="Polar residues" evidence="3">
    <location>
        <begin position="10"/>
        <end position="29"/>
    </location>
</feature>
<dbReference type="KEGG" id="lgi:LOTGIDRAFT_208028"/>
<dbReference type="Proteomes" id="UP000030746">
    <property type="component" value="Unassembled WGS sequence"/>
</dbReference>
<dbReference type="STRING" id="225164.V4ALM8"/>
<gene>
    <name evidence="5" type="ORF">LOTGIDRAFT_208028</name>
</gene>
<evidence type="ECO:0000313" key="5">
    <source>
        <dbReference type="EMBL" id="ESP05089.1"/>
    </source>
</evidence>
<feature type="compositionally biased region" description="Basic and acidic residues" evidence="3">
    <location>
        <begin position="34"/>
        <end position="49"/>
    </location>
</feature>
<dbReference type="AlphaFoldDB" id="V4ALM8"/>
<dbReference type="PANTHER" id="PTHR23167">
    <property type="entry name" value="CALPONIN HOMOLOGY DOMAIN-CONTAINING PROTEIN DDB_G0272472-RELATED"/>
    <property type="match status" value="1"/>
</dbReference>
<feature type="compositionally biased region" description="Polar residues" evidence="3">
    <location>
        <begin position="69"/>
        <end position="78"/>
    </location>
</feature>
<feature type="domain" description="Calponin-homology (CH)" evidence="4">
    <location>
        <begin position="116"/>
        <end position="221"/>
    </location>
</feature>
<dbReference type="InterPro" id="IPR036872">
    <property type="entry name" value="CH_dom_sf"/>
</dbReference>
<dbReference type="GeneID" id="20246038"/>
<dbReference type="OrthoDB" id="21607at2759"/>
<keyword evidence="6" id="KW-1185">Reference proteome</keyword>
<dbReference type="EMBL" id="KB199650">
    <property type="protein sequence ID" value="ESP05089.1"/>
    <property type="molecule type" value="Genomic_DNA"/>
</dbReference>
<dbReference type="PANTHER" id="PTHR23167:SF69">
    <property type="entry name" value="FI18193P1"/>
    <property type="match status" value="1"/>
</dbReference>
<protein>
    <recommendedName>
        <fullName evidence="4">Calponin-homology (CH) domain-containing protein</fullName>
    </recommendedName>
</protein>
<accession>V4ALM8</accession>
<dbReference type="RefSeq" id="XP_009043634.1">
    <property type="nucleotide sequence ID" value="XM_009045386.1"/>
</dbReference>
<dbReference type="InterPro" id="IPR001715">
    <property type="entry name" value="CH_dom"/>
</dbReference>
<evidence type="ECO:0000256" key="3">
    <source>
        <dbReference type="SAM" id="MobiDB-lite"/>
    </source>
</evidence>
<dbReference type="OMA" id="LILNAXP"/>
<dbReference type="Pfam" id="PF00307">
    <property type="entry name" value="CH"/>
    <property type="match status" value="1"/>
</dbReference>